<sequence length="117" mass="13265">MKRYLIWIVVFFVAVILSVIIGNYSGGALYLYLAGAPASNVTWDTLYNGVHLPYKHPDFSSAIWGSVLAAWIVFIPVLITVVTIWLFLLPKNKSLYGNARFATNKEMEVFHYKGDYN</sequence>
<keyword evidence="1" id="KW-1133">Transmembrane helix</keyword>
<dbReference type="EMBL" id="AAKXPG010000031">
    <property type="protein sequence ID" value="ECW7871441.1"/>
    <property type="molecule type" value="Genomic_DNA"/>
</dbReference>
<keyword evidence="1" id="KW-0472">Membrane</keyword>
<evidence type="ECO:0000256" key="1">
    <source>
        <dbReference type="SAM" id="Phobius"/>
    </source>
</evidence>
<feature type="transmembrane region" description="Helical" evidence="1">
    <location>
        <begin position="62"/>
        <end position="88"/>
    </location>
</feature>
<evidence type="ECO:0000313" key="2">
    <source>
        <dbReference type="EMBL" id="ECW7871441.1"/>
    </source>
</evidence>
<protein>
    <submittedName>
        <fullName evidence="2">Uncharacterized protein</fullName>
    </submittedName>
</protein>
<reference evidence="2" key="1">
    <citation type="submission" date="2019-09" db="EMBL/GenBank/DDBJ databases">
        <authorList>
            <person name="Ashton P.M."/>
            <person name="Dallman T."/>
            <person name="Nair S."/>
            <person name="De Pinna E."/>
            <person name="Peters T."/>
            <person name="Grant K."/>
        </authorList>
    </citation>
    <scope>NUCLEOTIDE SEQUENCE</scope>
    <source>
        <strain evidence="2">804450</strain>
    </source>
</reference>
<accession>A0A3V2UQD0</accession>
<feature type="transmembrane region" description="Helical" evidence="1">
    <location>
        <begin position="7"/>
        <end position="33"/>
    </location>
</feature>
<name>A0A3V2UQD0_SALET</name>
<proteinExistence type="predicted"/>
<gene>
    <name evidence="2" type="ORF">F3550_21450</name>
</gene>
<dbReference type="AlphaFoldDB" id="A0A3V2UQD0"/>
<organism evidence="2">
    <name type="scientific">Salmonella enterica I</name>
    <dbReference type="NCBI Taxonomy" id="59201"/>
    <lineage>
        <taxon>Bacteria</taxon>
        <taxon>Pseudomonadati</taxon>
        <taxon>Pseudomonadota</taxon>
        <taxon>Gammaproteobacteria</taxon>
        <taxon>Enterobacterales</taxon>
        <taxon>Enterobacteriaceae</taxon>
        <taxon>Salmonella</taxon>
    </lineage>
</organism>
<keyword evidence="1" id="KW-0812">Transmembrane</keyword>
<comment type="caution">
    <text evidence="2">The sequence shown here is derived from an EMBL/GenBank/DDBJ whole genome shotgun (WGS) entry which is preliminary data.</text>
</comment>